<dbReference type="STRING" id="147375.BXP28_00560"/>
<dbReference type="GO" id="GO:0005524">
    <property type="term" value="F:ATP binding"/>
    <property type="evidence" value="ECO:0007669"/>
    <property type="project" value="UniProtKB-KW"/>
</dbReference>
<protein>
    <submittedName>
        <fullName evidence="4">Stage III sporulation protein AA</fullName>
    </submittedName>
</protein>
<proteinExistence type="predicted"/>
<evidence type="ECO:0000313" key="5">
    <source>
        <dbReference type="Proteomes" id="UP000239833"/>
    </source>
</evidence>
<dbReference type="Gene3D" id="3.40.50.300">
    <property type="entry name" value="P-loop containing nucleotide triphosphate hydrolases"/>
    <property type="match status" value="1"/>
</dbReference>
<evidence type="ECO:0000256" key="2">
    <source>
        <dbReference type="ARBA" id="ARBA00022840"/>
    </source>
</evidence>
<evidence type="ECO:0000256" key="1">
    <source>
        <dbReference type="ARBA" id="ARBA00022741"/>
    </source>
</evidence>
<dbReference type="Proteomes" id="UP000239833">
    <property type="component" value="Chromosome"/>
</dbReference>
<dbReference type="NCBIfam" id="TIGR02858">
    <property type="entry name" value="spore_III_AA"/>
    <property type="match status" value="1"/>
</dbReference>
<sequence>MLRTILLFLPHPVKTIIGNLPKKIAEELEEIRIREGRPLEIGTGGKSLFISEDVRLLTQPDEAYRPTREVCSAFLELLTRHSLYSFEEELKRGYITIPGGHRVGLAGRVVLEHGEVKHLRDVSSFNVRVAREVQGVGVPVLPFLLDPESRSVHQTLVISPPQQGKTTLIRDLARLLSYGWGTGAGGGKTWSCKVGIIDERSELAACIKGVPKFDLGPRTDVLDGCPKAEGMMMMIRSMSPDVVIVDEIGRSEDTSAIHESLRAGIRVIATVHGKNREDVLHRPVIRQLIEEQVFGRYVILSKRKGESPSFEVLDKMGQPVSLPAVSTPLTWRWKPDA</sequence>
<dbReference type="PANTHER" id="PTHR20953:SF3">
    <property type="entry name" value="P-LOOP CONTAINING NUCLEOSIDE TRIPHOSPHATE HYDROLASES SUPERFAMILY PROTEIN"/>
    <property type="match status" value="1"/>
</dbReference>
<dbReference type="SMART" id="SM00382">
    <property type="entry name" value="AAA"/>
    <property type="match status" value="1"/>
</dbReference>
<dbReference type="GeneID" id="64218238"/>
<keyword evidence="1" id="KW-0547">Nucleotide-binding</keyword>
<name>A0A2L1TY97_9BACL</name>
<evidence type="ECO:0000259" key="3">
    <source>
        <dbReference type="SMART" id="SM00382"/>
    </source>
</evidence>
<dbReference type="InterPro" id="IPR045735">
    <property type="entry name" value="Spore_III_AA_AAA+_ATPase"/>
</dbReference>
<organism evidence="4 5">
    <name type="scientific">Paenibacillus larvae subsp. larvae</name>
    <dbReference type="NCBI Taxonomy" id="147375"/>
    <lineage>
        <taxon>Bacteria</taxon>
        <taxon>Bacillati</taxon>
        <taxon>Bacillota</taxon>
        <taxon>Bacilli</taxon>
        <taxon>Bacillales</taxon>
        <taxon>Paenibacillaceae</taxon>
        <taxon>Paenibacillus</taxon>
    </lineage>
</organism>
<gene>
    <name evidence="4" type="primary">spoIIIAA</name>
    <name evidence="4" type="ORF">ERICIII_01453</name>
</gene>
<dbReference type="EMBL" id="CP019655">
    <property type="protein sequence ID" value="AVF25642.1"/>
    <property type="molecule type" value="Genomic_DNA"/>
</dbReference>
<dbReference type="AlphaFoldDB" id="A0A2L1TY97"/>
<dbReference type="PANTHER" id="PTHR20953">
    <property type="entry name" value="KINASE-RELATED"/>
    <property type="match status" value="1"/>
</dbReference>
<reference evidence="5" key="1">
    <citation type="submission" date="2017-02" db="EMBL/GenBank/DDBJ databases">
        <title>Delineation of Paenibacillus larvae strains originating from foulbrood outbreaks.</title>
        <authorList>
            <person name="Beims H."/>
            <person name="Bunk B."/>
            <person name="Sproeer C."/>
            <person name="Mohr K.I."/>
            <person name="Pradella S."/>
            <person name="Guenther G."/>
            <person name="Rohde M."/>
            <person name="von der Ohe W."/>
            <person name="Steinert M."/>
        </authorList>
    </citation>
    <scope>NUCLEOTIDE SEQUENCE [LARGE SCALE GENOMIC DNA]</scope>
    <source>
        <strain evidence="5">Eric_III</strain>
    </source>
</reference>
<keyword evidence="2" id="KW-0067">ATP-binding</keyword>
<dbReference type="RefSeq" id="WP_077997162.1">
    <property type="nucleotide sequence ID" value="NZ_CP019655.1"/>
</dbReference>
<feature type="domain" description="AAA+ ATPase" evidence="3">
    <location>
        <begin position="151"/>
        <end position="294"/>
    </location>
</feature>
<accession>A0A2L1TY97</accession>
<dbReference type="InterPro" id="IPR014217">
    <property type="entry name" value="Spore_III_AA"/>
</dbReference>
<dbReference type="Pfam" id="PF19568">
    <property type="entry name" value="Spore_III_AA"/>
    <property type="match status" value="1"/>
</dbReference>
<evidence type="ECO:0000313" key="4">
    <source>
        <dbReference type="EMBL" id="AVF25642.1"/>
    </source>
</evidence>
<dbReference type="InterPro" id="IPR027417">
    <property type="entry name" value="P-loop_NTPase"/>
</dbReference>
<dbReference type="SUPFAM" id="SSF52540">
    <property type="entry name" value="P-loop containing nucleoside triphosphate hydrolases"/>
    <property type="match status" value="1"/>
</dbReference>
<dbReference type="InterPro" id="IPR003593">
    <property type="entry name" value="AAA+_ATPase"/>
</dbReference>